<name>A0A2S8BEP3_9MYCO</name>
<proteinExistence type="predicted"/>
<gene>
    <name evidence="1" type="ORF">C1Y40_04706</name>
</gene>
<dbReference type="EMBL" id="PPEA01000665">
    <property type="protein sequence ID" value="PQM45141.1"/>
    <property type="molecule type" value="Genomic_DNA"/>
</dbReference>
<evidence type="ECO:0000313" key="1">
    <source>
        <dbReference type="EMBL" id="PQM45141.1"/>
    </source>
</evidence>
<sequence>MTASSMLPTPVRPFVDGVTASFQGVAKVGHMLHFFGRTLFSIPLMFRHYRREMLRLLSDISWGNGSVVVGGGTIAVAVASAGSPARWWPSRATTC</sequence>
<protein>
    <submittedName>
        <fullName evidence="1">Uncharacterized protein</fullName>
    </submittedName>
</protein>
<organism evidence="1 2">
    <name type="scientific">Mycobacterium talmoniae</name>
    <dbReference type="NCBI Taxonomy" id="1858794"/>
    <lineage>
        <taxon>Bacteria</taxon>
        <taxon>Bacillati</taxon>
        <taxon>Actinomycetota</taxon>
        <taxon>Actinomycetes</taxon>
        <taxon>Mycobacteriales</taxon>
        <taxon>Mycobacteriaceae</taxon>
        <taxon>Mycobacterium</taxon>
    </lineage>
</organism>
<evidence type="ECO:0000313" key="2">
    <source>
        <dbReference type="Proteomes" id="UP000238296"/>
    </source>
</evidence>
<reference evidence="1 2" key="1">
    <citation type="journal article" date="2017" name="Int. J. Syst. Evol. Microbiol.">
        <title>Mycobacterium talmoniae sp. nov., a slowly growing mycobacterium isolated from human respiratory samples.</title>
        <authorList>
            <person name="Davidson R.M."/>
            <person name="DeGroote M.A."/>
            <person name="Marola J.L."/>
            <person name="Buss S."/>
            <person name="Jones V."/>
            <person name="McNeil M.R."/>
            <person name="Freifeld A.G."/>
            <person name="Elaine Epperson L."/>
            <person name="Hasan N.A."/>
            <person name="Jackson M."/>
            <person name="Iwen P.C."/>
            <person name="Salfinger M."/>
            <person name="Strong M."/>
        </authorList>
    </citation>
    <scope>NUCLEOTIDE SEQUENCE [LARGE SCALE GENOMIC DNA]</scope>
    <source>
        <strain evidence="1 2">ATCC BAA-2683</strain>
    </source>
</reference>
<comment type="caution">
    <text evidence="1">The sequence shown here is derived from an EMBL/GenBank/DDBJ whole genome shotgun (WGS) entry which is preliminary data.</text>
</comment>
<dbReference type="AlphaFoldDB" id="A0A2S8BEP3"/>
<accession>A0A2S8BEP3</accession>
<dbReference type="Proteomes" id="UP000238296">
    <property type="component" value="Unassembled WGS sequence"/>
</dbReference>